<keyword evidence="1" id="KW-0378">Hydrolase</keyword>
<dbReference type="InterPro" id="IPR005181">
    <property type="entry name" value="SASA"/>
</dbReference>
<dbReference type="GO" id="GO:0005975">
    <property type="term" value="P:carbohydrate metabolic process"/>
    <property type="evidence" value="ECO:0007669"/>
    <property type="project" value="TreeGrafter"/>
</dbReference>
<dbReference type="InterPro" id="IPR013783">
    <property type="entry name" value="Ig-like_fold"/>
</dbReference>
<dbReference type="KEGG" id="fgg:FSB75_04770"/>
<accession>A0A5B8UG05</accession>
<sequence>MNRIQKFASCLSFFAFGFLHAQVKLPAIISNNMVLQQNAKVALWGWAKPGEQVTVTNSWNRRATTVTADASGKWLTYVTTTKAGGPYKLTFKASNTIDVDNILLGEVWLSSGQSNMEFFIGKKSNPSYTGVINHDEVMKDAEHPDIRMIDVPNKVADEPQADFKGDWKICTAQTIDTFSAVAYFFAKEINKATGYPVGIINSTWGGTPAEAWTKKEVLQSDADLNQILVRYQKAMDAFPQANEKYKAALAKWKEDTSKTKGAQPRGPMGANSNQSPAKLYNGMIVPIEPYTLRGAIWYQGESNADRAYQYRKLFPAMIKNWRDDWNAPKLPFYFVQISPHRSQNPEIRDAQLYVYRNTPNTGMAVTIDNGDSLDIHPRNKELVGKRLSLWALQNEYGKKDLVVSGPLYKSAKIEGDKFRISFDYDKGLMTKDGSELKEFTIAGDDQNFVPANAKIEGNTVVVWSTAVKAPKAVRFAWKNVPHPNLYNGAGLPASPFRTDDWKLTTQGLN</sequence>
<feature type="chain" id="PRO_5022661530" evidence="2">
    <location>
        <begin position="22"/>
        <end position="509"/>
    </location>
</feature>
<feature type="domain" description="Sialate O-acetylesterase" evidence="3">
    <location>
        <begin position="106"/>
        <end position="236"/>
    </location>
</feature>
<dbReference type="PANTHER" id="PTHR22901:SF0">
    <property type="entry name" value="SIALATE O-ACETYLESTERASE"/>
    <property type="match status" value="1"/>
</dbReference>
<feature type="domain" description="Sialate O-acetylesterase" evidence="3">
    <location>
        <begin position="278"/>
        <end position="384"/>
    </location>
</feature>
<evidence type="ECO:0000313" key="5">
    <source>
        <dbReference type="Proteomes" id="UP000321204"/>
    </source>
</evidence>
<dbReference type="RefSeq" id="WP_146783566.1">
    <property type="nucleotide sequence ID" value="NZ_BAABIO010000006.1"/>
</dbReference>
<dbReference type="Gene3D" id="2.60.40.10">
    <property type="entry name" value="Immunoglobulins"/>
    <property type="match status" value="1"/>
</dbReference>
<evidence type="ECO:0000313" key="4">
    <source>
        <dbReference type="EMBL" id="QEC55246.1"/>
    </source>
</evidence>
<dbReference type="PANTHER" id="PTHR22901">
    <property type="entry name" value="SIALATE O-ACETYLESTERASE"/>
    <property type="match status" value="1"/>
</dbReference>
<dbReference type="GO" id="GO:0001681">
    <property type="term" value="F:sialate O-acetylesterase activity"/>
    <property type="evidence" value="ECO:0007669"/>
    <property type="project" value="InterPro"/>
</dbReference>
<reference evidence="4 5" key="1">
    <citation type="journal article" date="2015" name="Int. J. Syst. Evol. Microbiol.">
        <title>Flavisolibacter ginsenosidimutans sp. nov., with ginsenoside-converting activity isolated from soil used for cultivating ginseng.</title>
        <authorList>
            <person name="Zhao Y."/>
            <person name="Liu Q."/>
            <person name="Kang M.S."/>
            <person name="Jin F."/>
            <person name="Yu H."/>
            <person name="Im W.T."/>
        </authorList>
    </citation>
    <scope>NUCLEOTIDE SEQUENCE [LARGE SCALE GENOMIC DNA]</scope>
    <source>
        <strain evidence="4 5">Gsoil 636</strain>
    </source>
</reference>
<keyword evidence="2" id="KW-0732">Signal</keyword>
<dbReference type="Proteomes" id="UP000321204">
    <property type="component" value="Chromosome"/>
</dbReference>
<proteinExistence type="predicted"/>
<evidence type="ECO:0000256" key="2">
    <source>
        <dbReference type="SAM" id="SignalP"/>
    </source>
</evidence>
<organism evidence="4 5">
    <name type="scientific">Flavisolibacter ginsenosidimutans</name>
    <dbReference type="NCBI Taxonomy" id="661481"/>
    <lineage>
        <taxon>Bacteria</taxon>
        <taxon>Pseudomonadati</taxon>
        <taxon>Bacteroidota</taxon>
        <taxon>Chitinophagia</taxon>
        <taxon>Chitinophagales</taxon>
        <taxon>Chitinophagaceae</taxon>
        <taxon>Flavisolibacter</taxon>
    </lineage>
</organism>
<dbReference type="OrthoDB" id="9816001at2"/>
<dbReference type="AlphaFoldDB" id="A0A5B8UG05"/>
<dbReference type="SUPFAM" id="SSF52266">
    <property type="entry name" value="SGNH hydrolase"/>
    <property type="match status" value="1"/>
</dbReference>
<keyword evidence="5" id="KW-1185">Reference proteome</keyword>
<dbReference type="Gene3D" id="3.40.50.1110">
    <property type="entry name" value="SGNH hydrolase"/>
    <property type="match status" value="1"/>
</dbReference>
<name>A0A5B8UG05_9BACT</name>
<dbReference type="Pfam" id="PF03629">
    <property type="entry name" value="SASA"/>
    <property type="match status" value="2"/>
</dbReference>
<dbReference type="InterPro" id="IPR036514">
    <property type="entry name" value="SGNH_hydro_sf"/>
</dbReference>
<dbReference type="InterPro" id="IPR039329">
    <property type="entry name" value="SIAE"/>
</dbReference>
<protein>
    <submittedName>
        <fullName evidence="4">Sialate O-acetylesterase</fullName>
    </submittedName>
</protein>
<gene>
    <name evidence="4" type="ORF">FSB75_04770</name>
</gene>
<feature type="signal peptide" evidence="2">
    <location>
        <begin position="1"/>
        <end position="21"/>
    </location>
</feature>
<evidence type="ECO:0000259" key="3">
    <source>
        <dbReference type="Pfam" id="PF03629"/>
    </source>
</evidence>
<dbReference type="EMBL" id="CP042433">
    <property type="protein sequence ID" value="QEC55246.1"/>
    <property type="molecule type" value="Genomic_DNA"/>
</dbReference>
<evidence type="ECO:0000256" key="1">
    <source>
        <dbReference type="ARBA" id="ARBA00022801"/>
    </source>
</evidence>